<keyword evidence="3" id="KW-0998">Cell outer membrane</keyword>
<comment type="subcellular location">
    <subcellularLocation>
        <location evidence="1">Cell outer membrane</location>
    </subcellularLocation>
</comment>
<evidence type="ECO:0000313" key="8">
    <source>
        <dbReference type="Proteomes" id="UP000696931"/>
    </source>
</evidence>
<name>A0A933SAI8_UNCEI</name>
<dbReference type="Proteomes" id="UP000696931">
    <property type="component" value="Unassembled WGS sequence"/>
</dbReference>
<dbReference type="Pfam" id="PF13620">
    <property type="entry name" value="CarboxypepD_reg"/>
    <property type="match status" value="1"/>
</dbReference>
<dbReference type="Gene3D" id="2.60.40.1120">
    <property type="entry name" value="Carboxypeptidase-like, regulatory domain"/>
    <property type="match status" value="1"/>
</dbReference>
<dbReference type="InterPro" id="IPR008969">
    <property type="entry name" value="CarboxyPept-like_regulatory"/>
</dbReference>
<organism evidence="7 8">
    <name type="scientific">Eiseniibacteriota bacterium</name>
    <dbReference type="NCBI Taxonomy" id="2212470"/>
    <lineage>
        <taxon>Bacteria</taxon>
        <taxon>Candidatus Eiseniibacteriota</taxon>
    </lineage>
</organism>
<dbReference type="Gene3D" id="2.170.130.10">
    <property type="entry name" value="TonB-dependent receptor, plug domain"/>
    <property type="match status" value="1"/>
</dbReference>
<dbReference type="InterPro" id="IPR037066">
    <property type="entry name" value="Plug_dom_sf"/>
</dbReference>
<reference evidence="7" key="1">
    <citation type="submission" date="2020-07" db="EMBL/GenBank/DDBJ databases">
        <title>Huge and variable diversity of episymbiotic CPR bacteria and DPANN archaea in groundwater ecosystems.</title>
        <authorList>
            <person name="He C.Y."/>
            <person name="Keren R."/>
            <person name="Whittaker M."/>
            <person name="Farag I.F."/>
            <person name="Doudna J."/>
            <person name="Cate J.H.D."/>
            <person name="Banfield J.F."/>
        </authorList>
    </citation>
    <scope>NUCLEOTIDE SEQUENCE</scope>
    <source>
        <strain evidence="7">NC_groundwater_1813_Pr3_B-0.1um_71_17</strain>
    </source>
</reference>
<dbReference type="PANTHER" id="PTHR40980">
    <property type="entry name" value="PLUG DOMAIN-CONTAINING PROTEIN"/>
    <property type="match status" value="1"/>
</dbReference>
<dbReference type="Pfam" id="PF14905">
    <property type="entry name" value="OMP_b-brl_3"/>
    <property type="match status" value="1"/>
</dbReference>
<dbReference type="PANTHER" id="PTHR40980:SF5">
    <property type="entry name" value="TONB-DEPENDENT RECEPTOR"/>
    <property type="match status" value="1"/>
</dbReference>
<evidence type="ECO:0000256" key="3">
    <source>
        <dbReference type="ARBA" id="ARBA00023237"/>
    </source>
</evidence>
<feature type="domain" description="TonB-dependent receptor plug" evidence="5">
    <location>
        <begin position="148"/>
        <end position="231"/>
    </location>
</feature>
<comment type="caution">
    <text evidence="7">The sequence shown here is derived from an EMBL/GenBank/DDBJ whole genome shotgun (WGS) entry which is preliminary data.</text>
</comment>
<protein>
    <submittedName>
        <fullName evidence="7">Outer membrane beta-barrel protein</fullName>
    </submittedName>
</protein>
<dbReference type="AlphaFoldDB" id="A0A933SAI8"/>
<sequence>MKHRVVVSCLSLLLLGLVSLAGIAGAAALGKVQGRLVSSETGEPVAYADLSLIPSDTTLKRVGGLTNADGTFLLVAQPGLYRLQVRAMAYTRKLVEGVLISPDAMREMVVTLTPQAIEQKEVLVEARLRQNTENALLAARRRSAVVGDAVSAEQVRRSPDKDAAEVLRRVTGLSVSEGKYVFVRGLGERYSSTEVDGVRLASPEQNRRVVPLDLLPANLLENIVVQKTYTADRPGEFGGGDVQVRTRDFPGARTWSLSVSQGWAEGVTFRERRTYAATNADRFGFGAGARELPGAILDVIGDRRLIVSNNPALGFRKSVVANLAGAFRNVWTPTTENARPNSSWSMTYGDEFKLFGRSLGLIESWSLSTAYDEQRESQRFFMDRSDTLYDYAVRRSTESVQLGGISGLSYRLSPAHELHLRGLYTNHADDEVRTYEGPDHNRIDSEGNWLQHRSTRLMYVQRDVLSGTVEGKHDFPKARALHFEWKFTRSRAQRNQPDRREVTYDRWVWDDGNGPAEHWLLGSNGLREFGQLRDDGWGTTFASSLPVGFGRLGKGKFAFGYDRQTKQRANGYRRFNLHPNENGDYGAPPESLFAGGQFDSTMSGGYVEETTLDIDNYRADQRVEAGYASLDVPFGPAVKAYFGVRLEHGVQDVRTFDLFDPAKITARGSLDDVDLLPTVNLTWNATRQIGVKFGASRTLSRPDLNEMSPSPALEYVGGYRVAGNPQLERATIDNYDLRVEAFPALSEVFAAGVFFKRLHDPIEQVIRAGTPPMLVPENSDHGRNLGLELEARTSLARVHPRLSRFTLNTNASLISSKLKLRPAITRTGSTEHPLQGQANYLVNAALTYAVVPGHADLSVLYAANGRRLRTLGMQPLPDVYEQPYSTLDASFSLVARHGVRLKLAGKNLLDGKHQLLQGGKEVSGYRTGRGASLSLSWGG</sequence>
<feature type="signal peptide" evidence="4">
    <location>
        <begin position="1"/>
        <end position="26"/>
    </location>
</feature>
<feature type="chain" id="PRO_5037278353" evidence="4">
    <location>
        <begin position="27"/>
        <end position="939"/>
    </location>
</feature>
<dbReference type="EMBL" id="JACRIW010000016">
    <property type="protein sequence ID" value="MBI5168228.1"/>
    <property type="molecule type" value="Genomic_DNA"/>
</dbReference>
<dbReference type="Pfam" id="PF07715">
    <property type="entry name" value="Plug"/>
    <property type="match status" value="1"/>
</dbReference>
<proteinExistence type="predicted"/>
<evidence type="ECO:0000256" key="2">
    <source>
        <dbReference type="ARBA" id="ARBA00023136"/>
    </source>
</evidence>
<evidence type="ECO:0000256" key="1">
    <source>
        <dbReference type="ARBA" id="ARBA00004442"/>
    </source>
</evidence>
<dbReference type="SUPFAM" id="SSF49464">
    <property type="entry name" value="Carboxypeptidase regulatory domain-like"/>
    <property type="match status" value="1"/>
</dbReference>
<dbReference type="GO" id="GO:0009279">
    <property type="term" value="C:cell outer membrane"/>
    <property type="evidence" value="ECO:0007669"/>
    <property type="project" value="UniProtKB-SubCell"/>
</dbReference>
<keyword evidence="2" id="KW-0472">Membrane</keyword>
<dbReference type="Gene3D" id="2.40.170.20">
    <property type="entry name" value="TonB-dependent receptor, beta-barrel domain"/>
    <property type="match status" value="1"/>
</dbReference>
<dbReference type="InterPro" id="IPR012910">
    <property type="entry name" value="Plug_dom"/>
</dbReference>
<evidence type="ECO:0000259" key="5">
    <source>
        <dbReference type="Pfam" id="PF07715"/>
    </source>
</evidence>
<dbReference type="SUPFAM" id="SSF56935">
    <property type="entry name" value="Porins"/>
    <property type="match status" value="1"/>
</dbReference>
<dbReference type="InterPro" id="IPR036942">
    <property type="entry name" value="Beta-barrel_TonB_sf"/>
</dbReference>
<gene>
    <name evidence="7" type="ORF">HZA61_01945</name>
</gene>
<evidence type="ECO:0000256" key="4">
    <source>
        <dbReference type="SAM" id="SignalP"/>
    </source>
</evidence>
<accession>A0A933SAI8</accession>
<keyword evidence="4" id="KW-0732">Signal</keyword>
<evidence type="ECO:0000259" key="6">
    <source>
        <dbReference type="Pfam" id="PF14905"/>
    </source>
</evidence>
<evidence type="ECO:0000313" key="7">
    <source>
        <dbReference type="EMBL" id="MBI5168228.1"/>
    </source>
</evidence>
<dbReference type="InterPro" id="IPR041700">
    <property type="entry name" value="OMP_b-brl_3"/>
</dbReference>
<feature type="domain" description="Outer membrane protein beta-barrel" evidence="6">
    <location>
        <begin position="603"/>
        <end position="820"/>
    </location>
</feature>